<keyword evidence="7" id="KW-1185">Reference proteome</keyword>
<protein>
    <submittedName>
        <fullName evidence="6">Uncharacterized protein</fullName>
    </submittedName>
</protein>
<evidence type="ECO:0000256" key="3">
    <source>
        <dbReference type="ARBA" id="ARBA00022614"/>
    </source>
</evidence>
<feature type="compositionally biased region" description="Low complexity" evidence="5">
    <location>
        <begin position="625"/>
        <end position="634"/>
    </location>
</feature>
<dbReference type="FunCoup" id="S2JL08">
    <property type="interactions" value="401"/>
</dbReference>
<dbReference type="AlphaFoldDB" id="S2JL08"/>
<dbReference type="InterPro" id="IPR001611">
    <property type="entry name" value="Leu-rich_rpt"/>
</dbReference>
<dbReference type="eggNOG" id="KOG1259">
    <property type="taxonomic scope" value="Eukaryota"/>
</dbReference>
<name>S2JL08_MUCC1</name>
<evidence type="ECO:0000256" key="4">
    <source>
        <dbReference type="ARBA" id="ARBA00022737"/>
    </source>
</evidence>
<dbReference type="VEuPathDB" id="FungiDB:HMPREF1544_02090"/>
<feature type="region of interest" description="Disordered" evidence="5">
    <location>
        <begin position="597"/>
        <end position="641"/>
    </location>
</feature>
<proteinExistence type="predicted"/>
<keyword evidence="2" id="KW-0963">Cytoplasm</keyword>
<dbReference type="Pfam" id="PF13855">
    <property type="entry name" value="LRR_8"/>
    <property type="match status" value="1"/>
</dbReference>
<keyword evidence="3" id="KW-0433">Leucine-rich repeat</keyword>
<comment type="subcellular location">
    <subcellularLocation>
        <location evidence="1">Cytoplasm</location>
    </subcellularLocation>
</comment>
<dbReference type="InterPro" id="IPR032675">
    <property type="entry name" value="LRR_dom_sf"/>
</dbReference>
<reference evidence="7" key="1">
    <citation type="submission" date="2013-05" db="EMBL/GenBank/DDBJ databases">
        <title>The Genome sequence of Mucor circinelloides f. circinelloides 1006PhL.</title>
        <authorList>
            <consortium name="The Broad Institute Genomics Platform"/>
            <person name="Cuomo C."/>
            <person name="Earl A."/>
            <person name="Findley K."/>
            <person name="Lee S.C."/>
            <person name="Walker B."/>
            <person name="Young S."/>
            <person name="Zeng Q."/>
            <person name="Gargeya S."/>
            <person name="Fitzgerald M."/>
            <person name="Haas B."/>
            <person name="Abouelleil A."/>
            <person name="Allen A.W."/>
            <person name="Alvarado L."/>
            <person name="Arachchi H.M."/>
            <person name="Berlin A.M."/>
            <person name="Chapman S.B."/>
            <person name="Gainer-Dewar J."/>
            <person name="Goldberg J."/>
            <person name="Griggs A."/>
            <person name="Gujja S."/>
            <person name="Hansen M."/>
            <person name="Howarth C."/>
            <person name="Imamovic A."/>
            <person name="Ireland A."/>
            <person name="Larimer J."/>
            <person name="McCowan C."/>
            <person name="Murphy C."/>
            <person name="Pearson M."/>
            <person name="Poon T.W."/>
            <person name="Priest M."/>
            <person name="Roberts A."/>
            <person name="Saif S."/>
            <person name="Shea T."/>
            <person name="Sisk P."/>
            <person name="Sykes S."/>
            <person name="Wortman J."/>
            <person name="Nusbaum C."/>
            <person name="Birren B."/>
        </authorList>
    </citation>
    <scope>NUCLEOTIDE SEQUENCE [LARGE SCALE GENOMIC DNA]</scope>
    <source>
        <strain evidence="7">1006PhL</strain>
    </source>
</reference>
<keyword evidence="4" id="KW-0677">Repeat</keyword>
<dbReference type="EMBL" id="KE123913">
    <property type="protein sequence ID" value="EPB91021.1"/>
    <property type="molecule type" value="Genomic_DNA"/>
</dbReference>
<organism evidence="6 7">
    <name type="scientific">Mucor circinelloides f. circinelloides (strain 1006PhL)</name>
    <name type="common">Mucormycosis agent</name>
    <name type="synonym">Calyptromyces circinelloides</name>
    <dbReference type="NCBI Taxonomy" id="1220926"/>
    <lineage>
        <taxon>Eukaryota</taxon>
        <taxon>Fungi</taxon>
        <taxon>Fungi incertae sedis</taxon>
        <taxon>Mucoromycota</taxon>
        <taxon>Mucoromycotina</taxon>
        <taxon>Mucoromycetes</taxon>
        <taxon>Mucorales</taxon>
        <taxon>Mucorineae</taxon>
        <taxon>Mucoraceae</taxon>
        <taxon>Mucor</taxon>
    </lineage>
</organism>
<gene>
    <name evidence="6" type="ORF">HMPREF1544_02090</name>
</gene>
<dbReference type="GO" id="GO:0005737">
    <property type="term" value="C:cytoplasm"/>
    <property type="evidence" value="ECO:0007669"/>
    <property type="project" value="UniProtKB-SubCell"/>
</dbReference>
<dbReference type="STRING" id="1220926.S2JL08"/>
<dbReference type="PANTHER" id="PTHR15454">
    <property type="entry name" value="NISCHARIN RELATED"/>
    <property type="match status" value="1"/>
</dbReference>
<sequence length="672" mass="73652">MAAAPVPGERFVKTLRHYLEANETRLLSVQPNFQPQQATIKEEPPATAQQENGILKAVSSLWNNGSNKTDSNGSSSAARSTVSTNTSNTTKSRPSSLYGIPIPYMSLLAAASPNATSLSNTPYMPLRSSLTLDIHYLYFLLVQFEYLGLEDTHLPVPEHGLVETETTMDNGGKAPSISSVGSVMSTLSLSTGWQFWSSNQHSKQDRPLHEDIVYIHRYLSKVTALKLHMNILIDTQHGVTKSGQRTIRGYETPLPQDGSVALPLKCFKNLKFLELSNISPSCIDNWPDLHTSLTSLVIKSGNIDNAVDIIGTETPWSELKMLSLQDNSLTTMEDEPAHLIRSITHLNLSSNLLIDIPAALASLYNLSCLNLSYNMISFTTGINTVLGNIQALDLRGNRLTVLAGLDRLWALERLDVRDNRIDDAAEIGRLTALPNISDIWVEGNPFTKLQPDYRVDIFSVFKKCDLDIDLDGTKPTFAERRRIQVPANSNDKSATISATIATTDANSTAVVKKWPTPQSQQQKEDGESVASHSTAPVVASKKIARAKTKGNKRQIRLGQAAIEEDIPIPAAAAAAAAEEENNKKHVHRLADLEEAVQQEQVSARRAASVRSRRSKKGSSAEEKAAATAAALSGESTKKSSEAFRKKIEAMRREAGTEWLRVLQEMDVVKKTP</sequence>
<dbReference type="SUPFAM" id="SSF52075">
    <property type="entry name" value="Outer arm dynein light chain 1"/>
    <property type="match status" value="2"/>
</dbReference>
<feature type="region of interest" description="Disordered" evidence="5">
    <location>
        <begin position="65"/>
        <end position="95"/>
    </location>
</feature>
<accession>S2JL08</accession>
<feature type="compositionally biased region" description="Low complexity" evidence="5">
    <location>
        <begin position="69"/>
        <end position="95"/>
    </location>
</feature>
<dbReference type="Proteomes" id="UP000014254">
    <property type="component" value="Unassembled WGS sequence"/>
</dbReference>
<dbReference type="PROSITE" id="PS51450">
    <property type="entry name" value="LRR"/>
    <property type="match status" value="1"/>
</dbReference>
<dbReference type="OrthoDB" id="676979at2759"/>
<dbReference type="OMA" id="NTPYMPL"/>
<dbReference type="Gene3D" id="3.80.10.10">
    <property type="entry name" value="Ribonuclease Inhibitor"/>
    <property type="match status" value="2"/>
</dbReference>
<evidence type="ECO:0000256" key="1">
    <source>
        <dbReference type="ARBA" id="ARBA00004496"/>
    </source>
</evidence>
<evidence type="ECO:0000313" key="6">
    <source>
        <dbReference type="EMBL" id="EPB91021.1"/>
    </source>
</evidence>
<feature type="region of interest" description="Disordered" evidence="5">
    <location>
        <begin position="509"/>
        <end position="536"/>
    </location>
</feature>
<evidence type="ECO:0000313" key="7">
    <source>
        <dbReference type="Proteomes" id="UP000014254"/>
    </source>
</evidence>
<evidence type="ECO:0000256" key="2">
    <source>
        <dbReference type="ARBA" id="ARBA00022490"/>
    </source>
</evidence>
<dbReference type="InParanoid" id="S2JL08"/>
<dbReference type="PANTHER" id="PTHR15454:SF69">
    <property type="entry name" value="SERINE_THREONINE-PROTEIN KINASE 11-INTERACTING PROTEIN"/>
    <property type="match status" value="1"/>
</dbReference>
<evidence type="ECO:0000256" key="5">
    <source>
        <dbReference type="SAM" id="MobiDB-lite"/>
    </source>
</evidence>